<proteinExistence type="predicted"/>
<evidence type="ECO:0000313" key="4">
    <source>
        <dbReference type="Proteomes" id="UP000031565"/>
    </source>
</evidence>
<dbReference type="Proteomes" id="UP000031565">
    <property type="component" value="Unassembled WGS sequence"/>
</dbReference>
<dbReference type="EMBL" id="JTLV02000001">
    <property type="protein sequence ID" value="PQM30597.1"/>
    <property type="molecule type" value="Genomic_DNA"/>
</dbReference>
<dbReference type="RefSeq" id="WP_040092457.1">
    <property type="nucleotide sequence ID" value="NZ_CM020866.1"/>
</dbReference>
<evidence type="ECO:0000313" key="2">
    <source>
        <dbReference type="EMBL" id="PQM30297.1"/>
    </source>
</evidence>
<feature type="coiled-coil region" evidence="1">
    <location>
        <begin position="41"/>
        <end position="82"/>
    </location>
</feature>
<accession>A0A0C2HZV8</accession>
<dbReference type="AlphaFoldDB" id="A0A0C2HZV8"/>
<keyword evidence="1" id="KW-0175">Coiled coil</keyword>
<name>A0A0C2HZV8_9MOLU</name>
<comment type="caution">
    <text evidence="3">The sequence shown here is derived from an EMBL/GenBank/DDBJ whole genome shotgun (WGS) entry which is preliminary data.</text>
</comment>
<reference evidence="3 4" key="2">
    <citation type="journal article" date="2015" name="MBio">
        <title>Genome sequence of the Drosophila melanogaster male-killing Spiroplasma strain MSRO endosymbiont.</title>
        <authorList>
            <person name="Paredes J.C."/>
            <person name="Herren J.K."/>
            <person name="Schupfer F."/>
            <person name="Marin R."/>
            <person name="Claverol S."/>
            <person name="Kuo C.H."/>
            <person name="Lemaitre B."/>
            <person name="Beven L."/>
        </authorList>
    </citation>
    <scope>NUCLEOTIDE SEQUENCE [LARGE SCALE GENOMIC DNA]</scope>
    <source>
        <strain evidence="3 4">MSRO</strain>
    </source>
</reference>
<evidence type="ECO:0000256" key="1">
    <source>
        <dbReference type="SAM" id="Coils"/>
    </source>
</evidence>
<protein>
    <submittedName>
        <fullName evidence="3">Uncharacterized protein</fullName>
    </submittedName>
</protein>
<reference evidence="3" key="3">
    <citation type="submission" date="2017-11" db="EMBL/GenBank/DDBJ databases">
        <title>Cell-free culture of the endosymbiotic bacteria Spiroplasma poulsonii highlights bacterial genes involved in host-symbiont interactions.</title>
        <authorList>
            <person name="Masson F."/>
            <person name="Calderon Copete S.P."/>
            <person name="Schupfer F."/>
            <person name="Garcia-Arraez G."/>
            <person name="Lemaitre B."/>
        </authorList>
    </citation>
    <scope>NUCLEOTIDE SEQUENCE</scope>
    <source>
        <strain evidence="3">MSRO</strain>
    </source>
</reference>
<dbReference type="EMBL" id="JTLV02000001">
    <property type="protein sequence ID" value="PQM30297.1"/>
    <property type="molecule type" value="Genomic_DNA"/>
</dbReference>
<organism evidence="3 4">
    <name type="scientific">Spiroplasma poulsonii</name>
    <dbReference type="NCBI Taxonomy" id="2138"/>
    <lineage>
        <taxon>Bacteria</taxon>
        <taxon>Bacillati</taxon>
        <taxon>Mycoplasmatota</taxon>
        <taxon>Mollicutes</taxon>
        <taxon>Entomoplasmatales</taxon>
        <taxon>Spiroplasmataceae</taxon>
        <taxon>Spiroplasma</taxon>
    </lineage>
</organism>
<gene>
    <name evidence="2" type="ORF">SMSRO_SF000550</name>
    <name evidence="3" type="ORF">SMSRO_SF003750</name>
</gene>
<keyword evidence="4" id="KW-1185">Reference proteome</keyword>
<sequence>MALKNVKYVLIDEHDKPIKNEDDSFDIKTVEVILENSEEINEFNTGNLENSNQQINELQTKNNELISQLEQQTLQLKQIEINNFNNFLTDNDEFKNVLLKSYDINDDIEVIKAHLQSVYDELIKVQTVNTGGVPKVENKENNILDTDNVFNK</sequence>
<dbReference type="STRING" id="2138.SMSRO_v1c00540"/>
<reference evidence="3" key="1">
    <citation type="submission" date="2014-10" db="EMBL/GenBank/DDBJ databases">
        <authorList>
            <person name="Seo M.-J."/>
            <person name="Seok Y.J."/>
            <person name="Cha I.-T."/>
        </authorList>
    </citation>
    <scope>NUCLEOTIDE SEQUENCE</scope>
    <source>
        <strain evidence="3">MSRO</strain>
    </source>
</reference>
<evidence type="ECO:0000313" key="3">
    <source>
        <dbReference type="EMBL" id="PQM30597.1"/>
    </source>
</evidence>